<dbReference type="FunFam" id="3.40.50.980:FF:000001">
    <property type="entry name" value="Non-ribosomal peptide synthetase"/>
    <property type="match status" value="1"/>
</dbReference>
<evidence type="ECO:0000256" key="3">
    <source>
        <dbReference type="ARBA" id="ARBA00022553"/>
    </source>
</evidence>
<dbReference type="STRING" id="52586.A0A0B1P457"/>
<dbReference type="InterPro" id="IPR001242">
    <property type="entry name" value="Condensation_dom"/>
</dbReference>
<dbReference type="Pfam" id="PF00668">
    <property type="entry name" value="Condensation"/>
    <property type="match status" value="5"/>
</dbReference>
<dbReference type="Pfam" id="PF00501">
    <property type="entry name" value="AMP-binding"/>
    <property type="match status" value="3"/>
</dbReference>
<dbReference type="SUPFAM" id="SSF56801">
    <property type="entry name" value="Acetyl-CoA synthetase-like"/>
    <property type="match status" value="3"/>
</dbReference>
<evidence type="ECO:0000256" key="4">
    <source>
        <dbReference type="ARBA" id="ARBA00022598"/>
    </source>
</evidence>
<dbReference type="InterPro" id="IPR000873">
    <property type="entry name" value="AMP-dep_synth/lig_dom"/>
</dbReference>
<dbReference type="Pfam" id="PF00550">
    <property type="entry name" value="PP-binding"/>
    <property type="match status" value="5"/>
</dbReference>
<sequence>MAKRLSILNSPPKVLDGPQLLHELVPWEEYPDRCAIDFTCNDRRKCYSYQEFQSCVALLVLRIQEALPFASHGATQHIVPVLLPQSPALYITYLAILISGNAFCPLNPDTPIDRIKFVLNDVEASILVTTSESEELVTWKNGPRIIVVDEFIPSLEPIYKIQITLRPKPDDLAYVIYTSGSTGAPKGVQITHLAASQSLQAHEKYIPPFKRFLQFAAPSFDVSLFEIFFTLKRACTIVGCSRKDLLNHLTTKINELNIDIVELTPSVVGSLIEKRSNVPGLNILLTIGEPLTIPIVREFGGSKAKRTLLYGLYGPTEATLHCTINPAMGVDSKFNNIGVPLDTVSTLIASPSSCVEDAAKLQILPIGELGELVLTGPQLGRGYIHREELEKSVFIKFEGRDYYRTGDRAKQLEDGSIEIYGRINEDQVKVRGQRIELGEIENIIYKYSGVKVVAAMVIRGAIVVFSIVNNMAIDSEEIMRTCSKWLPKSILPNEIILRNSFPYLASGKIDKKSLESEYLLERQRKNIGTEIAKSDSEKLIKTILFDSLGSFPLDIRLSSVGLDSLNAIKISSKLRASGFAVSTVSILKALYFEDLLSLCITSDAPAPPKPIKLSRENSRPCENSQSHVNGFTSYFERIFPCTPQQIAMLSESERDPTLYCDWLELEFPGLNDYKYLIKLIHDLSHSNPILRTGFFETAGSEEFVQFIRKKIPDSQFDLVKSFTYKFDVSKENSLKLPIRFQIQERSSSLGLLIHIHHALYDAWSIELLLDDLDSLLASKPLCKRSSFELIVNSALEWENYTKKNWLAKDYWKDHLANFDPIQLPNFYTNPELISRLSSYCIQTSIATSDVEAASRRLFSSSQSIFQAALSLILSSYLGNSDICFGSVFSGRTLSIDGIENIIGPCLATLPIRIDVNASSSLHELVQQLNSISRKHLEYVQTSLRNIKIASGLQSRGTLFDTLMVWQQTSHPHDFLRKNVSLINTESFTEFNLVLEIIPHVGNIEFRVTYQEQLIPKSQIKIFLLQIEQLTKKILEIHEISLDKAFSFIESNLLSIENKTPDINLETLDFGLQSSIEKIAIEDPNRPAICFAHSLCKGEHNLQDLSYSELNIRANKIAHYLVQLGILPDQLICICLDKSIELYTCILAVTKVGAAWIPVMPDIPLERLKYVLKQSQTPLVITCVDLNSKFIISSVKVILVDQFDFSSFSSKNIPLKASLDNLAYAIFTSGSTGEPKGVLITQRNILNHISALESLYPATKKVRYLQSCSHTFDVSVADIFFTWRIGGCLCSAKKDVLFQDFDFAIHTLKITHLSLTPTVAALINSKKVPCVEFLILAGEALPSKVYSSWVGRGLWVGYGPSEVTNILSARPLNFGNYKYGGIGYLLKTTSAFVLSAGDNFNPVPRGGIGELCFGGSQVFRGYMNKAHEQGKFIVHREFGRIYRSGDYGRLLPDGSLEFLGRNDDQVKIRGFRVGLGEINDIIMSSNPEISNCVTLVIEGQTQTDQRLVCFWTPNKYSTQKLECLKVDLATVENLRKVLDSTLPNYMIPSAVIPVSFIPITISGKIDSSCLINLFNGLSSQYIDSTINIKKSFTNYQWSPLEKEIAAAVAQVTNKSVLEIDADMSFFSLGFDSITAIHLSKILRKKFSYQITVSEILRFSSVIRLAEILLEADRMKNLPPTINPHSNFGFDCKFCESIIQEYENNGFKVQDILPCTSLQEAMLSAAALSSETYQNQVIFEISGSISKLEKCWQEIVRRHQILRTCFKKTEWPKHLYIQVVFAEFDLQFGTITQLSKKKLLDGASKPPYSLDILHTDGTKKLVLSMHHALYDAEAMSILYDEIQKLYYDRPLESPVSFSHFLQAQESIDQESADFFWAKVLEKCIFPKFEHNSKTQYSKLTPQTHSISTSYSLKWIEKKCMEHETSLLSVLMTVWACILAERLQETDVCFGNVVCGRSIPIPGIERLVAPCFNTVPSRLKNIQDLSYIEAFRIFQKLHAETLPFQFTSLRRIQSKFKQHIFDTTLILQKPKRKLDDSIWSVVEEQGFTDIPLICEVVPEKDKEKLVINIYSLPSVIPENDSVEILKLYHEKLNLALQNPRKQLLSLDNKARIFEKKRIFKNCAERLNKEIPLIRALSKIELIICDVIAKFSDVPVDKIRHNDNFFHLGVDSINIALFVSHIKKKGYDVLITDIFENPTVCELSNLIKKRIEQSSQNSQVKLDAVDNFSIFYAKNCDYICRTYNISRENIEAIRPCTSFQQGIIARSIQTDGNEYFNLRVLELSNDTSISKLKDAWNIACQRHEIFRTGLVSTEDVNFPFAMVTYRNFALPWIEVDKKANLKLKLIDKLTHGPWGLHVQHLEDKVEIKFSAHHALYDAKSIEMLFLDVASSYRSLEIINRPSINILISAIISQSQENLEAKKTFWMRDENKIMMNRFPDLNPIKINDTRSQTCTKVSEFKASALEFRCRQNSVTMQCAAQAAWARLLAAYIGEPTTTFGITLSGRSIHEDADKIPFPSTVTLPVSCNISGTNKELLARTMDFNLHVYRHQFTPLSHILKWSDYPNGKIFDTLITYRKLPENDSRLQIPWKVTREYSSVDYVLSLDLLSLGNDRLELYLNFKLEIIPPEQASIILHQYEALLYDVLSNPKNACDVAPQSSLSLLSIMPAKQREIPGLASLVHEFVEFGALDHPKKAAFEFATSIGADNFQSKIWTYEELNQISNKVANYLLKIGIEPGDPIAICFDKCPEATFAIIGIMKIGGICVALDQNSPVDRLKFILEDSGAKKLLTMGKPLKKLTRFFSNFVLTLDLDVMSIYSQEQPILSRLIMPSDISYIIYTSGTTGIPKGCLITHENLVQFMRAFSRNFDGHWNDESKFLQFASYHFDVSIMEQFWSWSIGIRVVSAPRDLIIEDINGIIQAFGVTHIDLTPSLARLIRPEDVPSLCHGCFITGGEELKQEILDTWGKFSCIYNGYGPTEASIGCTMNPRVSYNGKPANIGTAFTNVGTFVLKLGTELPVLRGGIGELCVSGKLISKGYLNHPKLTAEKFPILQSFNEKVYRTGDLVRMLHDESFIFIGRADSQVKLRGQRLELNEIREVILKNVLEIDQVIVLILKHRAQNSNRLVVFFVTSLVNPIRLIAAMQSACKTWLPGYMVPSHFIPVKTMPLNTNNKVDIKKLSKIYDEFKIESLQKMTNSRQQEPTWSFSQLEVLSKIGSAIGVEVSILSHKTNIYEYGLDSISMIKFCRDLQKSGLENASLSIIRNNPSIDSLVTALLSKNLAISKETNTYMNASQNINAFSRKHLFTVCTELSIENTEIESISPCTPIQEGMIFKYLESKDAIYFNKFIFRLNNNVDTQKLLAAWNRVICHLEVLRIKFVATDDGFCQAVMRTKTISWEHGIDYDSMDKIQALRNPYYLYLSKDILTFQIFHGLYDENSLKRLLDLVISEYNNLETIVYGPSYILSLAHGPLTKNNGAKEFWSSHFRELPATYLSVDPLYSKSTESSSVINLKGFETLRRSLGVAPQAIVEACWIAVLQIHLSLKFTMGIVVSGCMMNMDDVDLVVGPLFNTLPFNISLRTQATLKEVILFCQEFNMKMLDFQFTSTKDIQKWIHEKHGKHGKHDKYEIFQNIFNFIRENTSMKSISNNVWDLIDTKSHLDYPLALEARLSSDNSQLSLTVFKSSQILINEDAKSLLKKMEHYIQQTIEYKGENKISGNSSLCSLSPIINRDEQSTEPSRQNQNFSFSHSIITIKNEVAALANLNPGAIDESSSIYELGLDSIDVIKLFSRLKKRGLEISVSDIIKSQMISRIACKVKSDLKVENVEQNYLQGMSQQLKTYFRCSENLAGNFETILPATPLQQSMVNEMISSGFKRYFNIDCFRIAPSVDLIKLKNSINRVVEISPILRTIFYEVDDPKIPVRYAQVIQKYSKNSIEIDSVSLKDEILLENYLKDYTQEVIIGAKRTKKLLYFRFLIIDDAKYLIIAISHALYDGISLQLFHEDIKKAYYSYILPRPNFKPYLEKVFSSVTENAKLFWRARLADISENRIPQRDILSVKESKDQFLLHRKSSSLLPEVKAFCRSSGITIQTLGQTCWALALGHLMKQLDVAFATTLSCRDSEEANEVNFPLMNTVILRSIIHGNLGDMLKYMQDNSDATRQYQYFPLNMAQAYALSSRKECSKLSKISLFDSLFIYQGRDLSTEENSLYERVCGINEVEFPVCIELCIKDDKYISWTAACKSSFISYTETAKILEDLESILECIIKKPNSPSLIHDEYGVSICGLSKFRMKPHQPSKKILNKALNVSEDFWSRIELVIRKALYEISGVPEREIGKNMTIYHLGLDSILVLKLPALLRSYGIKLSITSILKGQTVTEMAKLAEQSDASVIRYLDMVKPSVNAVSLSVLSKDLTILEKEVCKIKYVMPATAGQYFMIRQWQVTHGAIFFASFSHILPDQLNKYSIESAWSKLLARHDILRTGFLDDGAKIFQVVYQNPFNQVIYCHEEDVIETRKMKTDLKLPPLNLIVEKLSNNKIQLILMIHHALYDGVSIKIMLRELLNLYYGTETELPMMNFKKFVEQSFSSSQLSNMQEKWKDYLGSTEKLIPDSLGATVIEQKTKIRISSKKIPDFKGIARKTGSSVDALFLAILVKLESQRLQKILKIGPTMSSLTIGLFVANRGPFGEDLSQLPAPTLNILPIQAIQPLDKSLETLAFELQNDIHNITDSDMVSASLSQIFQWTGAQINFYVNILKKPTNKHVTQIEFQQESFNPTFTVDTNKEWAPLQSSHRLAKTNDLSLCSMTQVRDKAYIPSIYFELFYHDNVIDVSIFAPKNLMSPEEAEIFAQHYVEFCCSLQI</sequence>
<feature type="domain" description="Carrier" evidence="5">
    <location>
        <begin position="2134"/>
        <end position="2207"/>
    </location>
</feature>
<comment type="pathway">
    <text evidence="1">Siderophore biosynthesis.</text>
</comment>
<reference evidence="6 7" key="1">
    <citation type="journal article" date="2014" name="BMC Genomics">
        <title>Adaptive genomic structural variation in the grape powdery mildew pathogen, Erysiphe necator.</title>
        <authorList>
            <person name="Jones L."/>
            <person name="Riaz S."/>
            <person name="Morales-Cruz A."/>
            <person name="Amrine K.C."/>
            <person name="McGuire B."/>
            <person name="Gubler W.D."/>
            <person name="Walker M.A."/>
            <person name="Cantu D."/>
        </authorList>
    </citation>
    <scope>NUCLEOTIDE SEQUENCE [LARGE SCALE GENOMIC DNA]</scope>
    <source>
        <strain evidence="7">c</strain>
    </source>
</reference>
<feature type="domain" description="Carrier" evidence="5">
    <location>
        <begin position="3739"/>
        <end position="3815"/>
    </location>
</feature>
<dbReference type="PROSITE" id="PS50075">
    <property type="entry name" value="CARRIER"/>
    <property type="match status" value="4"/>
</dbReference>
<dbReference type="SMART" id="SM00823">
    <property type="entry name" value="PKS_PP"/>
    <property type="match status" value="2"/>
</dbReference>
<keyword evidence="7" id="KW-1185">Reference proteome</keyword>
<dbReference type="InterPro" id="IPR009081">
    <property type="entry name" value="PP-bd_ACP"/>
</dbReference>
<evidence type="ECO:0000256" key="1">
    <source>
        <dbReference type="ARBA" id="ARBA00004924"/>
    </source>
</evidence>
<dbReference type="PROSITE" id="PS00455">
    <property type="entry name" value="AMP_BINDING"/>
    <property type="match status" value="2"/>
</dbReference>
<evidence type="ECO:0000313" key="6">
    <source>
        <dbReference type="EMBL" id="KHJ31701.1"/>
    </source>
</evidence>
<dbReference type="PROSITE" id="PS00012">
    <property type="entry name" value="PHOSPHOPANTETHEINE"/>
    <property type="match status" value="2"/>
</dbReference>
<dbReference type="PANTHER" id="PTHR45527:SF1">
    <property type="entry name" value="FATTY ACID SYNTHASE"/>
    <property type="match status" value="1"/>
</dbReference>
<dbReference type="FunFam" id="3.40.50.12780:FF:000024">
    <property type="entry name" value="Nonribosomal siderophore peptide synthase SidC"/>
    <property type="match status" value="2"/>
</dbReference>
<dbReference type="Gene3D" id="1.10.1200.10">
    <property type="entry name" value="ACP-like"/>
    <property type="match status" value="4"/>
</dbReference>
<comment type="caution">
    <text evidence="6">The sequence shown here is derived from an EMBL/GenBank/DDBJ whole genome shotgun (WGS) entry which is preliminary data.</text>
</comment>
<dbReference type="SMART" id="SM01294">
    <property type="entry name" value="PKS_PP_betabranch"/>
    <property type="match status" value="1"/>
</dbReference>
<protein>
    <submittedName>
        <fullName evidence="6">Putative nonribosomal siderophore peptide synthase</fullName>
    </submittedName>
</protein>
<feature type="domain" description="Carrier" evidence="5">
    <location>
        <begin position="4306"/>
        <end position="4379"/>
    </location>
</feature>
<dbReference type="InterPro" id="IPR020806">
    <property type="entry name" value="PKS_PP-bd"/>
</dbReference>
<evidence type="ECO:0000259" key="5">
    <source>
        <dbReference type="PROSITE" id="PS50075"/>
    </source>
</evidence>
<dbReference type="InterPro" id="IPR020845">
    <property type="entry name" value="AMP-binding_CS"/>
</dbReference>
<dbReference type="InterPro" id="IPR045851">
    <property type="entry name" value="AMP-bd_C_sf"/>
</dbReference>
<dbReference type="NCBIfam" id="NF003417">
    <property type="entry name" value="PRK04813.1"/>
    <property type="match status" value="3"/>
</dbReference>
<dbReference type="GO" id="GO:0016874">
    <property type="term" value="F:ligase activity"/>
    <property type="evidence" value="ECO:0007669"/>
    <property type="project" value="UniProtKB-KW"/>
</dbReference>
<keyword evidence="2" id="KW-0596">Phosphopantetheine</keyword>
<gene>
    <name evidence="6" type="ORF">EV44_g0311</name>
</gene>
<proteinExistence type="predicted"/>
<evidence type="ECO:0000256" key="2">
    <source>
        <dbReference type="ARBA" id="ARBA00022450"/>
    </source>
</evidence>
<dbReference type="GO" id="GO:0005737">
    <property type="term" value="C:cytoplasm"/>
    <property type="evidence" value="ECO:0007669"/>
    <property type="project" value="TreeGrafter"/>
</dbReference>
<feature type="domain" description="Carrier" evidence="5">
    <location>
        <begin position="1594"/>
        <end position="1671"/>
    </location>
</feature>
<dbReference type="InterPro" id="IPR023213">
    <property type="entry name" value="CAT-like_dom_sf"/>
</dbReference>
<dbReference type="InterPro" id="IPR010071">
    <property type="entry name" value="AA_adenyl_dom"/>
</dbReference>
<dbReference type="OMA" id="HHIVTEG"/>
<dbReference type="Gene3D" id="3.30.300.30">
    <property type="match status" value="3"/>
</dbReference>
<organism evidence="6 7">
    <name type="scientific">Uncinula necator</name>
    <name type="common">Grape powdery mildew</name>
    <dbReference type="NCBI Taxonomy" id="52586"/>
    <lineage>
        <taxon>Eukaryota</taxon>
        <taxon>Fungi</taxon>
        <taxon>Dikarya</taxon>
        <taxon>Ascomycota</taxon>
        <taxon>Pezizomycotina</taxon>
        <taxon>Leotiomycetes</taxon>
        <taxon>Erysiphales</taxon>
        <taxon>Erysiphaceae</taxon>
        <taxon>Erysiphe</taxon>
    </lineage>
</organism>
<dbReference type="Gene3D" id="3.40.50.12780">
    <property type="entry name" value="N-terminal domain of ligase-like"/>
    <property type="match status" value="3"/>
</dbReference>
<dbReference type="HOGENOM" id="CLU_000092_2_0_1"/>
<dbReference type="InterPro" id="IPR036736">
    <property type="entry name" value="ACP-like_sf"/>
</dbReference>
<dbReference type="InterPro" id="IPR006162">
    <property type="entry name" value="Ppantetheine_attach_site"/>
</dbReference>
<keyword evidence="4" id="KW-0436">Ligase</keyword>
<dbReference type="NCBIfam" id="TIGR01733">
    <property type="entry name" value="AA-adenyl-dom"/>
    <property type="match status" value="2"/>
</dbReference>
<keyword evidence="3" id="KW-0597">Phosphoprotein</keyword>
<dbReference type="GO" id="GO:0043041">
    <property type="term" value="P:amino acid activation for nonribosomal peptide biosynthetic process"/>
    <property type="evidence" value="ECO:0007669"/>
    <property type="project" value="TreeGrafter"/>
</dbReference>
<name>A0A0B1P457_UNCNE</name>
<dbReference type="InterPro" id="IPR042099">
    <property type="entry name" value="ANL_N_sf"/>
</dbReference>
<dbReference type="CDD" id="cd05918">
    <property type="entry name" value="A_NRPS_SidN3_like"/>
    <property type="match status" value="2"/>
</dbReference>
<dbReference type="Proteomes" id="UP000030854">
    <property type="component" value="Unassembled WGS sequence"/>
</dbReference>
<accession>A0A0B1P457</accession>
<dbReference type="Gene3D" id="3.30.559.30">
    <property type="entry name" value="Nonribosomal peptide synthetase, condensation domain"/>
    <property type="match status" value="6"/>
</dbReference>
<dbReference type="GO" id="GO:0031177">
    <property type="term" value="F:phosphopantetheine binding"/>
    <property type="evidence" value="ECO:0007669"/>
    <property type="project" value="InterPro"/>
</dbReference>
<dbReference type="FunFam" id="3.30.300.30:FF:000015">
    <property type="entry name" value="Nonribosomal peptide synthase SidD"/>
    <property type="match status" value="2"/>
</dbReference>
<dbReference type="SUPFAM" id="SSF52777">
    <property type="entry name" value="CoA-dependent acyltransferases"/>
    <property type="match status" value="12"/>
</dbReference>
<dbReference type="GO" id="GO:0044550">
    <property type="term" value="P:secondary metabolite biosynthetic process"/>
    <property type="evidence" value="ECO:0007669"/>
    <property type="project" value="TreeGrafter"/>
</dbReference>
<dbReference type="Gene3D" id="3.30.559.10">
    <property type="entry name" value="Chloramphenicol acetyltransferase-like domain"/>
    <property type="match status" value="6"/>
</dbReference>
<dbReference type="SUPFAM" id="SSF47336">
    <property type="entry name" value="ACP-like"/>
    <property type="match status" value="4"/>
</dbReference>
<evidence type="ECO:0000313" key="7">
    <source>
        <dbReference type="Proteomes" id="UP000030854"/>
    </source>
</evidence>
<dbReference type="PANTHER" id="PTHR45527">
    <property type="entry name" value="NONRIBOSOMAL PEPTIDE SYNTHETASE"/>
    <property type="match status" value="1"/>
</dbReference>
<dbReference type="EMBL" id="JNVN01002643">
    <property type="protein sequence ID" value="KHJ31701.1"/>
    <property type="molecule type" value="Genomic_DNA"/>
</dbReference>